<dbReference type="Gene3D" id="3.40.50.261">
    <property type="entry name" value="Succinyl-CoA synthetase domains"/>
    <property type="match status" value="1"/>
</dbReference>
<comment type="caution">
    <text evidence="5">The sequence shown here is derived from an EMBL/GenBank/DDBJ whole genome shotgun (WGS) entry which is preliminary data.</text>
</comment>
<dbReference type="PANTHER" id="PTHR43334">
    <property type="entry name" value="ACETATE--COA LIGASE [ADP-FORMING]"/>
    <property type="match status" value="1"/>
</dbReference>
<evidence type="ECO:0000256" key="1">
    <source>
        <dbReference type="ARBA" id="ARBA00022598"/>
    </source>
</evidence>
<dbReference type="AlphaFoldDB" id="X1FAY6"/>
<protein>
    <recommendedName>
        <fullName evidence="4">Succinyl-CoA synthetase-like flavodoxin domain-containing protein</fullName>
    </recommendedName>
</protein>
<proteinExistence type="predicted"/>
<organism evidence="5">
    <name type="scientific">marine sediment metagenome</name>
    <dbReference type="NCBI Taxonomy" id="412755"/>
    <lineage>
        <taxon>unclassified sequences</taxon>
        <taxon>metagenomes</taxon>
        <taxon>ecological metagenomes</taxon>
    </lineage>
</organism>
<gene>
    <name evidence="5" type="ORF">S03H2_26381</name>
</gene>
<feature type="non-terminal residue" evidence="5">
    <location>
        <position position="111"/>
    </location>
</feature>
<dbReference type="Pfam" id="PF13607">
    <property type="entry name" value="Succ_CoA_lig"/>
    <property type="match status" value="1"/>
</dbReference>
<dbReference type="SUPFAM" id="SSF52210">
    <property type="entry name" value="Succinyl-CoA synthetase domains"/>
    <property type="match status" value="1"/>
</dbReference>
<accession>X1FAY6</accession>
<feature type="non-terminal residue" evidence="5">
    <location>
        <position position="1"/>
    </location>
</feature>
<keyword evidence="1" id="KW-0436">Ligase</keyword>
<dbReference type="InterPro" id="IPR032875">
    <property type="entry name" value="Succ_CoA_lig_flav_dom"/>
</dbReference>
<dbReference type="PANTHER" id="PTHR43334:SF1">
    <property type="entry name" value="3-HYDROXYPROPIONATE--COA LIGASE [ADP-FORMING]"/>
    <property type="match status" value="1"/>
</dbReference>
<dbReference type="EMBL" id="BARU01015275">
    <property type="protein sequence ID" value="GAH42117.1"/>
    <property type="molecule type" value="Genomic_DNA"/>
</dbReference>
<dbReference type="GO" id="GO:0005524">
    <property type="term" value="F:ATP binding"/>
    <property type="evidence" value="ECO:0007669"/>
    <property type="project" value="UniProtKB-KW"/>
</dbReference>
<evidence type="ECO:0000259" key="4">
    <source>
        <dbReference type="Pfam" id="PF13607"/>
    </source>
</evidence>
<sequence length="111" mass="12702">GLAGAMGWWAPSQELPISKVIHLGYGFDINDADVLKYFKEDEKTKVISLFLREITDDIIDAVEEVAMIKPILFFYVGKDEFREQKLIEVGGISVLNYIELFDLAKIFLWCP</sequence>
<keyword evidence="2" id="KW-0547">Nucleotide-binding</keyword>
<feature type="domain" description="Succinyl-CoA synthetase-like flavodoxin" evidence="4">
    <location>
        <begin position="2"/>
        <end position="81"/>
    </location>
</feature>
<keyword evidence="3" id="KW-0067">ATP-binding</keyword>
<evidence type="ECO:0000256" key="3">
    <source>
        <dbReference type="ARBA" id="ARBA00022840"/>
    </source>
</evidence>
<evidence type="ECO:0000256" key="2">
    <source>
        <dbReference type="ARBA" id="ARBA00022741"/>
    </source>
</evidence>
<evidence type="ECO:0000313" key="5">
    <source>
        <dbReference type="EMBL" id="GAH42117.1"/>
    </source>
</evidence>
<name>X1FAY6_9ZZZZ</name>
<dbReference type="GO" id="GO:0016874">
    <property type="term" value="F:ligase activity"/>
    <property type="evidence" value="ECO:0007669"/>
    <property type="project" value="UniProtKB-KW"/>
</dbReference>
<reference evidence="5" key="1">
    <citation type="journal article" date="2014" name="Front. Microbiol.">
        <title>High frequency of phylogenetically diverse reductive dehalogenase-homologous genes in deep subseafloor sedimentary metagenomes.</title>
        <authorList>
            <person name="Kawai M."/>
            <person name="Futagami T."/>
            <person name="Toyoda A."/>
            <person name="Takaki Y."/>
            <person name="Nishi S."/>
            <person name="Hori S."/>
            <person name="Arai W."/>
            <person name="Tsubouchi T."/>
            <person name="Morono Y."/>
            <person name="Uchiyama I."/>
            <person name="Ito T."/>
            <person name="Fujiyama A."/>
            <person name="Inagaki F."/>
            <person name="Takami H."/>
        </authorList>
    </citation>
    <scope>NUCLEOTIDE SEQUENCE</scope>
    <source>
        <strain evidence="5">Expedition CK06-06</strain>
    </source>
</reference>
<dbReference type="InterPro" id="IPR051538">
    <property type="entry name" value="Acyl-CoA_Synth/Transferase"/>
</dbReference>
<dbReference type="InterPro" id="IPR016102">
    <property type="entry name" value="Succinyl-CoA_synth-like"/>
</dbReference>